<feature type="compositionally biased region" description="Basic and acidic residues" evidence="1">
    <location>
        <begin position="1"/>
        <end position="17"/>
    </location>
</feature>
<proteinExistence type="predicted"/>
<dbReference type="OrthoDB" id="9994419at2759"/>
<dbReference type="EMBL" id="KN847045">
    <property type="protein sequence ID" value="KIW24932.1"/>
    <property type="molecule type" value="Genomic_DNA"/>
</dbReference>
<gene>
    <name evidence="2" type="ORF">PV07_10610</name>
</gene>
<protein>
    <submittedName>
        <fullName evidence="2">Uncharacterized protein</fullName>
    </submittedName>
</protein>
<dbReference type="VEuPathDB" id="FungiDB:PV07_10610"/>
<sequence length="705" mass="79159">MLPSDFPDRGPCPDHKITTTTTPQKHERPEELLLFKAHYHHLIEPPEEMTASRKFSYASVKEETDDGLPQSFGSSLSSQDLEEVEWIAWPCSQWCKTKGLCSYHFSGSHEDHVRTRLEGYARSNPRKLEKILDELEKRRAAQKLFNLPFAKEITRVHPRPADFSLEVWREKVRDSIRLTDEFDRTGADTAIVDDSDETLSQDSSFSRNEGVPFLEAMPEEILELILSYVTVDHTADPYARPHVDLASCSLVSKTIQAAAVRVLYRHVSIPQSRAFAKLMRSLKTTPQLGELVQWLDFSHYSNMGFGSARSTRNQTPFLKPETLNACLDVMPNLRAFLVHEHVDEELDINIISKVFNMPLMQALDFCACSSRPFAEAFTAVTTQLSTPLQSLQRLSLHECTTLQEPVFESLLPLLTNLTHLDVAHTLINDKALLSIPPTARITHLNIERCTRLTGSGVVKFLTTHPAVRGNVVYLNLAADASRHRLLAEDEVTRLLESLPSSLRSLNLGGAKVNSTHIPVLRSLATHLEELGLRGADLSLGSDIMRLFKSSPSAPSEAEDHVTHNDSVATANDDSSPTSAPSPQHSTLRYLDLTSVRSVTQLSLSYSPSSLTDRDTLPLEVIELGGDVLQEIKRRTAHARNRGKLEWVVKELGRRGWYVRQPLPGTGVDNGARAWKMGARWWGMRKIPMVEQDVGGMYGYFMFKRS</sequence>
<feature type="region of interest" description="Disordered" evidence="1">
    <location>
        <begin position="549"/>
        <end position="585"/>
    </location>
</feature>
<dbReference type="AlphaFoldDB" id="A0A0D2AJ67"/>
<feature type="region of interest" description="Disordered" evidence="1">
    <location>
        <begin position="1"/>
        <end position="28"/>
    </location>
</feature>
<dbReference type="GeneID" id="27349804"/>
<dbReference type="STRING" id="569365.A0A0D2AJ67"/>
<accession>A0A0D2AJ67</accession>
<evidence type="ECO:0000256" key="1">
    <source>
        <dbReference type="SAM" id="MobiDB-lite"/>
    </source>
</evidence>
<dbReference type="InterPro" id="IPR032675">
    <property type="entry name" value="LRR_dom_sf"/>
</dbReference>
<dbReference type="SUPFAM" id="SSF52047">
    <property type="entry name" value="RNI-like"/>
    <property type="match status" value="1"/>
</dbReference>
<organism evidence="2 3">
    <name type="scientific">Cladophialophora immunda</name>
    <dbReference type="NCBI Taxonomy" id="569365"/>
    <lineage>
        <taxon>Eukaryota</taxon>
        <taxon>Fungi</taxon>
        <taxon>Dikarya</taxon>
        <taxon>Ascomycota</taxon>
        <taxon>Pezizomycotina</taxon>
        <taxon>Eurotiomycetes</taxon>
        <taxon>Chaetothyriomycetidae</taxon>
        <taxon>Chaetothyriales</taxon>
        <taxon>Herpotrichiellaceae</taxon>
        <taxon>Cladophialophora</taxon>
    </lineage>
</organism>
<evidence type="ECO:0000313" key="2">
    <source>
        <dbReference type="EMBL" id="KIW24932.1"/>
    </source>
</evidence>
<dbReference type="Proteomes" id="UP000054466">
    <property type="component" value="Unassembled WGS sequence"/>
</dbReference>
<reference evidence="2 3" key="1">
    <citation type="submission" date="2015-01" db="EMBL/GenBank/DDBJ databases">
        <title>The Genome Sequence of Cladophialophora immunda CBS83496.</title>
        <authorList>
            <consortium name="The Broad Institute Genomics Platform"/>
            <person name="Cuomo C."/>
            <person name="de Hoog S."/>
            <person name="Gorbushina A."/>
            <person name="Stielow B."/>
            <person name="Teixiera M."/>
            <person name="Abouelleil A."/>
            <person name="Chapman S.B."/>
            <person name="Priest M."/>
            <person name="Young S.K."/>
            <person name="Wortman J."/>
            <person name="Nusbaum C."/>
            <person name="Birren B."/>
        </authorList>
    </citation>
    <scope>NUCLEOTIDE SEQUENCE [LARGE SCALE GENOMIC DNA]</scope>
    <source>
        <strain evidence="2 3">CBS 83496</strain>
    </source>
</reference>
<keyword evidence="3" id="KW-1185">Reference proteome</keyword>
<dbReference type="HOGENOM" id="CLU_025206_0_0_1"/>
<dbReference type="Gene3D" id="3.80.10.10">
    <property type="entry name" value="Ribonuclease Inhibitor"/>
    <property type="match status" value="2"/>
</dbReference>
<evidence type="ECO:0000313" key="3">
    <source>
        <dbReference type="Proteomes" id="UP000054466"/>
    </source>
</evidence>
<name>A0A0D2AJ67_9EURO</name>
<feature type="compositionally biased region" description="Polar residues" evidence="1">
    <location>
        <begin position="564"/>
        <end position="585"/>
    </location>
</feature>
<dbReference type="RefSeq" id="XP_016245148.1">
    <property type="nucleotide sequence ID" value="XM_016397957.1"/>
</dbReference>